<dbReference type="RefSeq" id="WP_227908564.1">
    <property type="nucleotide sequence ID" value="NZ_CP095461.1"/>
</dbReference>
<dbReference type="GO" id="GO:0051117">
    <property type="term" value="F:ATPase binding"/>
    <property type="evidence" value="ECO:0007669"/>
    <property type="project" value="TreeGrafter"/>
</dbReference>
<dbReference type="InterPro" id="IPR002490">
    <property type="entry name" value="V-ATPase_116kDa_su"/>
</dbReference>
<comment type="similarity">
    <text evidence="2">Belongs to the V-ATPase 116 kDa subunit family.</text>
</comment>
<dbReference type="Proteomes" id="UP001139264">
    <property type="component" value="Unassembled WGS sequence"/>
</dbReference>
<evidence type="ECO:0000256" key="6">
    <source>
        <dbReference type="ARBA" id="ARBA00023065"/>
    </source>
</evidence>
<evidence type="ECO:0000256" key="8">
    <source>
        <dbReference type="SAM" id="MobiDB-lite"/>
    </source>
</evidence>
<proteinExistence type="inferred from homology"/>
<keyword evidence="6" id="KW-0406">Ion transport</keyword>
<dbReference type="GO" id="GO:0033179">
    <property type="term" value="C:proton-transporting V-type ATPase, V0 domain"/>
    <property type="evidence" value="ECO:0007669"/>
    <property type="project" value="InterPro"/>
</dbReference>
<protein>
    <recommendedName>
        <fullName evidence="12">V-type ATP synthase subunit I</fullName>
    </recommendedName>
</protein>
<evidence type="ECO:0000313" key="11">
    <source>
        <dbReference type="Proteomes" id="UP001139264"/>
    </source>
</evidence>
<evidence type="ECO:0000256" key="3">
    <source>
        <dbReference type="ARBA" id="ARBA00022448"/>
    </source>
</evidence>
<evidence type="ECO:0000313" key="10">
    <source>
        <dbReference type="EMBL" id="MCC3270316.1"/>
    </source>
</evidence>
<accession>A0A9X1M3F3</accession>
<dbReference type="GO" id="GO:0007035">
    <property type="term" value="P:vacuolar acidification"/>
    <property type="evidence" value="ECO:0007669"/>
    <property type="project" value="TreeGrafter"/>
</dbReference>
<dbReference type="GO" id="GO:0016471">
    <property type="term" value="C:vacuolar proton-transporting V-type ATPase complex"/>
    <property type="evidence" value="ECO:0007669"/>
    <property type="project" value="TreeGrafter"/>
</dbReference>
<gene>
    <name evidence="10" type="ORF">LJ751_13270</name>
</gene>
<name>A0A9X1M3F3_9MICC</name>
<dbReference type="GO" id="GO:0046961">
    <property type="term" value="F:proton-transporting ATPase activity, rotational mechanism"/>
    <property type="evidence" value="ECO:0007669"/>
    <property type="project" value="InterPro"/>
</dbReference>
<sequence length="440" mass="47186">MPWRETLSPVRMERVALVAPLEARLEMLTEVARSEAVELDLPYEPGTGPEEYNRAAEAAVVHGPVAALVGWSPSRALPDLQSALEPHGASAVVIRRPQGAQPPTLLTGDEPRRRQVPALSRLLVDTYTTVPYADLDPARIAGVAYVVMFGMMFGDAGQGALLVIAGLMIRFLKVPWLERFRRTWLFITGAGLAAVFFGFLYGEFFGPTGVIPVLWLDPLDEPIPLLVAAVVLGAVLLAGSYALGTINRVREGGWGYALYARSGLAGALLFAAVGLVAWGLLASSPLILVIAGVAALLALILMFIGLFTESGGGATGGLQASVELVDSVVQLGSNLVSFARLAAFGLTHAALMMVVWQATSALWAPDWRAVLAILVFIIGNALTFALEGLVAGIQALRLEYYELFSRVFQEEGRRFRPWNPETNDPSVTAEVSAPVERHHP</sequence>
<evidence type="ECO:0008006" key="12">
    <source>
        <dbReference type="Google" id="ProtNLM"/>
    </source>
</evidence>
<evidence type="ECO:0000256" key="5">
    <source>
        <dbReference type="ARBA" id="ARBA00022989"/>
    </source>
</evidence>
<evidence type="ECO:0000256" key="9">
    <source>
        <dbReference type="SAM" id="Phobius"/>
    </source>
</evidence>
<feature type="transmembrane region" description="Helical" evidence="9">
    <location>
        <begin position="286"/>
        <end position="307"/>
    </location>
</feature>
<organism evidence="10 11">
    <name type="scientific">Arthrobacter gengyunqii</name>
    <dbReference type="NCBI Taxonomy" id="2886940"/>
    <lineage>
        <taxon>Bacteria</taxon>
        <taxon>Bacillati</taxon>
        <taxon>Actinomycetota</taxon>
        <taxon>Actinomycetes</taxon>
        <taxon>Micrococcales</taxon>
        <taxon>Micrococcaceae</taxon>
        <taxon>Arthrobacter</taxon>
    </lineage>
</organism>
<feature type="region of interest" description="Disordered" evidence="8">
    <location>
        <begin position="419"/>
        <end position="440"/>
    </location>
</feature>
<evidence type="ECO:0000256" key="4">
    <source>
        <dbReference type="ARBA" id="ARBA00022692"/>
    </source>
</evidence>
<keyword evidence="3" id="KW-0813">Transport</keyword>
<feature type="transmembrane region" description="Helical" evidence="9">
    <location>
        <begin position="256"/>
        <end position="280"/>
    </location>
</feature>
<dbReference type="AlphaFoldDB" id="A0A9X1M3F3"/>
<feature type="transmembrane region" description="Helical" evidence="9">
    <location>
        <begin position="341"/>
        <end position="363"/>
    </location>
</feature>
<feature type="transmembrane region" description="Helical" evidence="9">
    <location>
        <begin position="143"/>
        <end position="172"/>
    </location>
</feature>
<dbReference type="Pfam" id="PF01496">
    <property type="entry name" value="V_ATPase_I"/>
    <property type="match status" value="1"/>
</dbReference>
<feature type="transmembrane region" description="Helical" evidence="9">
    <location>
        <begin position="184"/>
        <end position="202"/>
    </location>
</feature>
<feature type="transmembrane region" description="Helical" evidence="9">
    <location>
        <begin position="222"/>
        <end position="244"/>
    </location>
</feature>
<feature type="transmembrane region" description="Helical" evidence="9">
    <location>
        <begin position="369"/>
        <end position="396"/>
    </location>
</feature>
<evidence type="ECO:0000256" key="2">
    <source>
        <dbReference type="ARBA" id="ARBA00009904"/>
    </source>
</evidence>
<keyword evidence="4 9" id="KW-0812">Transmembrane</keyword>
<dbReference type="PANTHER" id="PTHR11629">
    <property type="entry name" value="VACUOLAR PROTON ATPASES"/>
    <property type="match status" value="1"/>
</dbReference>
<keyword evidence="5 9" id="KW-1133">Transmembrane helix</keyword>
<evidence type="ECO:0000256" key="1">
    <source>
        <dbReference type="ARBA" id="ARBA00004141"/>
    </source>
</evidence>
<reference evidence="10" key="1">
    <citation type="submission" date="2021-10" db="EMBL/GenBank/DDBJ databases">
        <title>Novel species in genus Arthrobacter.</title>
        <authorList>
            <person name="Liu Y."/>
        </authorList>
    </citation>
    <scope>NUCLEOTIDE SEQUENCE</scope>
    <source>
        <strain evidence="10">Zg-Y809</strain>
    </source>
</reference>
<keyword evidence="7 9" id="KW-0472">Membrane</keyword>
<comment type="caution">
    <text evidence="10">The sequence shown here is derived from an EMBL/GenBank/DDBJ whole genome shotgun (WGS) entry which is preliminary data.</text>
</comment>
<dbReference type="PANTHER" id="PTHR11629:SF63">
    <property type="entry name" value="V-TYPE PROTON ATPASE SUBUNIT A"/>
    <property type="match status" value="1"/>
</dbReference>
<comment type="subcellular location">
    <subcellularLocation>
        <location evidence="1">Membrane</location>
        <topology evidence="1">Multi-pass membrane protein</topology>
    </subcellularLocation>
</comment>
<evidence type="ECO:0000256" key="7">
    <source>
        <dbReference type="ARBA" id="ARBA00023136"/>
    </source>
</evidence>
<dbReference type="EMBL" id="JAJFZP010000011">
    <property type="protein sequence ID" value="MCC3270316.1"/>
    <property type="molecule type" value="Genomic_DNA"/>
</dbReference>